<comment type="subcellular location">
    <subcellularLocation>
        <location evidence="1">Cell membrane</location>
        <topology evidence="1">Multi-pass membrane protein</topology>
    </subcellularLocation>
</comment>
<name>A0A1E4SNM8_9ASCO</name>
<dbReference type="PANTHER" id="PTHR31686">
    <property type="match status" value="1"/>
</dbReference>
<dbReference type="OrthoDB" id="1099at2759"/>
<comment type="similarity">
    <text evidence="2">Belongs to the tellurite-resistance/dicarboxylate transporter (TDT) family.</text>
</comment>
<feature type="region of interest" description="Disordered" evidence="8">
    <location>
        <begin position="1"/>
        <end position="89"/>
    </location>
</feature>
<dbReference type="AlphaFoldDB" id="A0A1E4SNM8"/>
<organism evidence="10 11">
    <name type="scientific">Suhomyces tanzawaensis NRRL Y-17324</name>
    <dbReference type="NCBI Taxonomy" id="984487"/>
    <lineage>
        <taxon>Eukaryota</taxon>
        <taxon>Fungi</taxon>
        <taxon>Dikarya</taxon>
        <taxon>Ascomycota</taxon>
        <taxon>Saccharomycotina</taxon>
        <taxon>Pichiomycetes</taxon>
        <taxon>Debaryomycetaceae</taxon>
        <taxon>Suhomyces</taxon>
    </lineage>
</organism>
<keyword evidence="4" id="KW-1003">Cell membrane</keyword>
<evidence type="ECO:0000256" key="3">
    <source>
        <dbReference type="ARBA" id="ARBA00022448"/>
    </source>
</evidence>
<dbReference type="Pfam" id="PF03595">
    <property type="entry name" value="SLAC1"/>
    <property type="match status" value="1"/>
</dbReference>
<proteinExistence type="inferred from homology"/>
<evidence type="ECO:0000256" key="9">
    <source>
        <dbReference type="SAM" id="Phobius"/>
    </source>
</evidence>
<feature type="transmembrane region" description="Helical" evidence="9">
    <location>
        <begin position="142"/>
        <end position="161"/>
    </location>
</feature>
<evidence type="ECO:0000256" key="2">
    <source>
        <dbReference type="ARBA" id="ARBA00008566"/>
    </source>
</evidence>
<dbReference type="GeneID" id="30980541"/>
<feature type="transmembrane region" description="Helical" evidence="9">
    <location>
        <begin position="471"/>
        <end position="493"/>
    </location>
</feature>
<dbReference type="InterPro" id="IPR038665">
    <property type="entry name" value="Voltage-dep_anion_channel_sf"/>
</dbReference>
<keyword evidence="11" id="KW-1185">Reference proteome</keyword>
<keyword evidence="6 9" id="KW-1133">Transmembrane helix</keyword>
<evidence type="ECO:0000256" key="1">
    <source>
        <dbReference type="ARBA" id="ARBA00004651"/>
    </source>
</evidence>
<dbReference type="EMBL" id="KV453910">
    <property type="protein sequence ID" value="ODV81105.1"/>
    <property type="molecule type" value="Genomic_DNA"/>
</dbReference>
<feature type="transmembrane region" description="Helical" evidence="9">
    <location>
        <begin position="382"/>
        <end position="410"/>
    </location>
</feature>
<evidence type="ECO:0000313" key="11">
    <source>
        <dbReference type="Proteomes" id="UP000094285"/>
    </source>
</evidence>
<protein>
    <recommendedName>
        <fullName evidence="12">C4-dicarboxylate transporter/malic acid transport protein</fullName>
    </recommendedName>
</protein>
<dbReference type="RefSeq" id="XP_020066227.1">
    <property type="nucleotide sequence ID" value="XM_020206404.1"/>
</dbReference>
<keyword evidence="3" id="KW-0813">Transport</keyword>
<dbReference type="Proteomes" id="UP000094285">
    <property type="component" value="Unassembled WGS sequence"/>
</dbReference>
<dbReference type="STRING" id="984487.A0A1E4SNM8"/>
<dbReference type="PANTHER" id="PTHR31686:SF1">
    <property type="entry name" value="SULFITE EFFLUX PUMP SSU1"/>
    <property type="match status" value="1"/>
</dbReference>
<feature type="transmembrane region" description="Helical" evidence="9">
    <location>
        <begin position="213"/>
        <end position="236"/>
    </location>
</feature>
<gene>
    <name evidence="10" type="ORF">CANTADRAFT_190754</name>
</gene>
<dbReference type="InterPro" id="IPR004695">
    <property type="entry name" value="SLAC1/Mae1/Ssu1/TehA"/>
</dbReference>
<dbReference type="GO" id="GO:0005886">
    <property type="term" value="C:plasma membrane"/>
    <property type="evidence" value="ECO:0007669"/>
    <property type="project" value="UniProtKB-SubCell"/>
</dbReference>
<feature type="compositionally biased region" description="Polar residues" evidence="8">
    <location>
        <begin position="15"/>
        <end position="27"/>
    </location>
</feature>
<keyword evidence="7 9" id="KW-0472">Membrane</keyword>
<dbReference type="InterPro" id="IPR051629">
    <property type="entry name" value="Sulfite_efflux_TDT"/>
</dbReference>
<evidence type="ECO:0000313" key="10">
    <source>
        <dbReference type="EMBL" id="ODV81105.1"/>
    </source>
</evidence>
<evidence type="ECO:0000256" key="6">
    <source>
        <dbReference type="ARBA" id="ARBA00022989"/>
    </source>
</evidence>
<dbReference type="Gene3D" id="1.50.10.150">
    <property type="entry name" value="Voltage-dependent anion channel"/>
    <property type="match status" value="1"/>
</dbReference>
<dbReference type="GO" id="GO:0000319">
    <property type="term" value="F:sulfite transmembrane transporter activity"/>
    <property type="evidence" value="ECO:0007669"/>
    <property type="project" value="TreeGrafter"/>
</dbReference>
<feature type="transmembrane region" description="Helical" evidence="9">
    <location>
        <begin position="257"/>
        <end position="280"/>
    </location>
</feature>
<evidence type="ECO:0000256" key="5">
    <source>
        <dbReference type="ARBA" id="ARBA00022692"/>
    </source>
</evidence>
<feature type="transmembrane region" description="Helical" evidence="9">
    <location>
        <begin position="323"/>
        <end position="342"/>
    </location>
</feature>
<feature type="compositionally biased region" description="Low complexity" evidence="8">
    <location>
        <begin position="65"/>
        <end position="89"/>
    </location>
</feature>
<feature type="transmembrane region" description="Helical" evidence="9">
    <location>
        <begin position="292"/>
        <end position="311"/>
    </location>
</feature>
<reference evidence="11" key="1">
    <citation type="submission" date="2016-05" db="EMBL/GenBank/DDBJ databases">
        <title>Comparative genomics of biotechnologically important yeasts.</title>
        <authorList>
            <consortium name="DOE Joint Genome Institute"/>
            <person name="Riley R."/>
            <person name="Haridas S."/>
            <person name="Wolfe K.H."/>
            <person name="Lopes M.R."/>
            <person name="Hittinger C.T."/>
            <person name="Goker M."/>
            <person name="Salamov A."/>
            <person name="Wisecaver J."/>
            <person name="Long T.M."/>
            <person name="Aerts A.L."/>
            <person name="Barry K."/>
            <person name="Choi C."/>
            <person name="Clum A."/>
            <person name="Coughlan A.Y."/>
            <person name="Deshpande S."/>
            <person name="Douglass A.P."/>
            <person name="Hanson S.J."/>
            <person name="Klenk H.-P."/>
            <person name="Labutti K."/>
            <person name="Lapidus A."/>
            <person name="Lindquist E."/>
            <person name="Lipzen A."/>
            <person name="Meier-Kolthoff J.P."/>
            <person name="Ohm R.A."/>
            <person name="Otillar R.P."/>
            <person name="Pangilinan J."/>
            <person name="Peng Y."/>
            <person name="Rokas A."/>
            <person name="Rosa C.A."/>
            <person name="Scheuner C."/>
            <person name="Sibirny A.A."/>
            <person name="Slot J.C."/>
            <person name="Stielow J.B."/>
            <person name="Sun H."/>
            <person name="Kurtzman C.P."/>
            <person name="Blackwell M."/>
            <person name="Grigoriev I.V."/>
            <person name="Jeffries T.W."/>
        </authorList>
    </citation>
    <scope>NUCLEOTIDE SEQUENCE [LARGE SCALE GENOMIC DNA]</scope>
    <source>
        <strain evidence="11">NRRL Y-17324</strain>
    </source>
</reference>
<evidence type="ECO:0000256" key="7">
    <source>
        <dbReference type="ARBA" id="ARBA00023136"/>
    </source>
</evidence>
<keyword evidence="5 9" id="KW-0812">Transmembrane</keyword>
<evidence type="ECO:0000256" key="4">
    <source>
        <dbReference type="ARBA" id="ARBA00022475"/>
    </source>
</evidence>
<evidence type="ECO:0008006" key="12">
    <source>
        <dbReference type="Google" id="ProtNLM"/>
    </source>
</evidence>
<accession>A0A1E4SNM8</accession>
<evidence type="ECO:0000256" key="8">
    <source>
        <dbReference type="SAM" id="MobiDB-lite"/>
    </source>
</evidence>
<feature type="transmembrane region" description="Helical" evidence="9">
    <location>
        <begin position="182"/>
        <end position="201"/>
    </location>
</feature>
<sequence>MTAVAPDTTDMGNGDRSSCTTLYTINTAGVPPPASPNQHLPQQPHGGEPKTLNAAPPRAVPPAEPSSSSSASCSLTSSSSDPYSLPSSSPSSFLSRLRAEASTKLIDEFTPAFFIPTMGVGVCSNLLYNFAYPGHWLRMCGWVFFVTAFLFWVVSLALFALHVARHPEDLKRYHTDPKLAPFMGCWPMGMTTIINFLGSVLHPHPRGILVVYVLFWIMVATALYSVCVIWFSTYLAKLEHGAAAPTSVDQLGDLRATLLLPVVTLMVAASSGALLVPAIPPNLQVPTLVASFMLWSNALVLAFMVTTIYMWKLVLYKIPSTDLIFTSFLPIGFLGQGAYAIMLMGTNINHLVAHGTPDLHFFKYVDWSTTDPEAFKTTMGNAAVLVCGLVSLLLTSFGYFMTFVAVVSCVSKIRPFAKSPNTEHTHPKYGIIKFNRAFWSMTFPLGTMSLSNTEIHRVFGDGLVFFQVMGAMYSTTAILIVMGCLSGVVYGFYKSIKKCIHVPSVEDKV</sequence>
<dbReference type="CDD" id="cd09318">
    <property type="entry name" value="TDT_SSU1"/>
    <property type="match status" value="1"/>
</dbReference>